<feature type="transmembrane region" description="Helical" evidence="10">
    <location>
        <begin position="197"/>
        <end position="217"/>
    </location>
</feature>
<evidence type="ECO:0000256" key="6">
    <source>
        <dbReference type="ARBA" id="ARBA00022692"/>
    </source>
</evidence>
<evidence type="ECO:0000256" key="8">
    <source>
        <dbReference type="ARBA" id="ARBA00023136"/>
    </source>
</evidence>
<evidence type="ECO:0000313" key="12">
    <source>
        <dbReference type="Proteomes" id="UP000001307"/>
    </source>
</evidence>
<evidence type="ECO:0000256" key="10">
    <source>
        <dbReference type="SAM" id="Phobius"/>
    </source>
</evidence>
<dbReference type="GO" id="GO:0005381">
    <property type="term" value="F:iron ion transmembrane transporter activity"/>
    <property type="evidence" value="ECO:0007669"/>
    <property type="project" value="TreeGrafter"/>
</dbReference>
<evidence type="ECO:0000256" key="9">
    <source>
        <dbReference type="ARBA" id="ARBA00023228"/>
    </source>
</evidence>
<dbReference type="NCBIfam" id="TIGR01197">
    <property type="entry name" value="nramp"/>
    <property type="match status" value="1"/>
</dbReference>
<evidence type="ECO:0000256" key="5">
    <source>
        <dbReference type="ARBA" id="ARBA00022496"/>
    </source>
</evidence>
<dbReference type="InterPro" id="IPR036444">
    <property type="entry name" value="PLipase_A2_dom_sf"/>
</dbReference>
<keyword evidence="8 10" id="KW-0472">Membrane</keyword>
<dbReference type="OrthoDB" id="409173at2759"/>
<dbReference type="AlphaFoldDB" id="E4XT32"/>
<keyword evidence="9" id="KW-0458">Lysosome</keyword>
<keyword evidence="6 10" id="KW-0812">Transmembrane</keyword>
<dbReference type="GO" id="GO:0031902">
    <property type="term" value="C:late endosome membrane"/>
    <property type="evidence" value="ECO:0007669"/>
    <property type="project" value="UniProtKB-SubCell"/>
</dbReference>
<keyword evidence="7 10" id="KW-1133">Transmembrane helix</keyword>
<keyword evidence="5" id="KW-0408">Iron</keyword>
<proteinExistence type="inferred from homology"/>
<dbReference type="GO" id="GO:0015086">
    <property type="term" value="F:cadmium ion transmembrane transporter activity"/>
    <property type="evidence" value="ECO:0007669"/>
    <property type="project" value="TreeGrafter"/>
</dbReference>
<evidence type="ECO:0000256" key="2">
    <source>
        <dbReference type="ARBA" id="ARBA00004155"/>
    </source>
</evidence>
<dbReference type="GO" id="GO:0005384">
    <property type="term" value="F:manganese ion transmembrane transporter activity"/>
    <property type="evidence" value="ECO:0007669"/>
    <property type="project" value="TreeGrafter"/>
</dbReference>
<gene>
    <name evidence="11" type="ORF">GSOID_T00002959001</name>
</gene>
<evidence type="ECO:0000256" key="3">
    <source>
        <dbReference type="ARBA" id="ARBA00006670"/>
    </source>
</evidence>
<keyword evidence="4" id="KW-0813">Transport</keyword>
<dbReference type="InParanoid" id="E4XT32"/>
<dbReference type="PANTHER" id="PTHR11706">
    <property type="entry name" value="SOLUTE CARRIER PROTEIN FAMILY 11 MEMBER"/>
    <property type="match status" value="1"/>
</dbReference>
<feature type="transmembrane region" description="Helical" evidence="10">
    <location>
        <begin position="229"/>
        <end position="249"/>
    </location>
</feature>
<keyword evidence="12" id="KW-1185">Reference proteome</keyword>
<feature type="transmembrane region" description="Helical" evidence="10">
    <location>
        <begin position="160"/>
        <end position="185"/>
    </location>
</feature>
<feature type="transmembrane region" description="Helical" evidence="10">
    <location>
        <begin position="79"/>
        <end position="102"/>
    </location>
</feature>
<keyword evidence="5" id="KW-0410">Iron transport</keyword>
<protein>
    <submittedName>
        <fullName evidence="11">Uncharacterized protein</fullName>
    </submittedName>
</protein>
<dbReference type="Proteomes" id="UP000001307">
    <property type="component" value="Unassembled WGS sequence"/>
</dbReference>
<evidence type="ECO:0000313" key="11">
    <source>
        <dbReference type="EMBL" id="CBY12894.1"/>
    </source>
</evidence>
<dbReference type="PRINTS" id="PR00447">
    <property type="entry name" value="NATRESASSCMP"/>
</dbReference>
<feature type="transmembrane region" description="Helical" evidence="10">
    <location>
        <begin position="296"/>
        <end position="316"/>
    </location>
</feature>
<comment type="similarity">
    <text evidence="3">Belongs to the NRAMP family.</text>
</comment>
<dbReference type="Gene3D" id="1.20.90.10">
    <property type="entry name" value="Phospholipase A2 domain"/>
    <property type="match status" value="1"/>
</dbReference>
<dbReference type="InterPro" id="IPR001046">
    <property type="entry name" value="NRAMP_fam"/>
</dbReference>
<keyword evidence="5" id="KW-0406">Ion transport</keyword>
<comment type="subcellular location">
    <subcellularLocation>
        <location evidence="1">Late endosome membrane</location>
        <topology evidence="1">Multi-pass membrane protein</topology>
    </subcellularLocation>
    <subcellularLocation>
        <location evidence="2">Lysosome membrane</location>
        <topology evidence="2">Multi-pass membrane protein</topology>
    </subcellularLocation>
</comment>
<dbReference type="PANTHER" id="PTHR11706:SF33">
    <property type="entry name" value="NATURAL RESISTANCE-ASSOCIATED MACROPHAGE PROTEIN 2"/>
    <property type="match status" value="1"/>
</dbReference>
<organism evidence="11">
    <name type="scientific">Oikopleura dioica</name>
    <name type="common">Tunicate</name>
    <dbReference type="NCBI Taxonomy" id="34765"/>
    <lineage>
        <taxon>Eukaryota</taxon>
        <taxon>Metazoa</taxon>
        <taxon>Chordata</taxon>
        <taxon>Tunicata</taxon>
        <taxon>Appendicularia</taxon>
        <taxon>Copelata</taxon>
        <taxon>Oikopleuridae</taxon>
        <taxon>Oikopleura</taxon>
    </lineage>
</organism>
<dbReference type="GO" id="GO:0004623">
    <property type="term" value="F:phospholipase A2 activity"/>
    <property type="evidence" value="ECO:0007669"/>
    <property type="project" value="InterPro"/>
</dbReference>
<evidence type="ECO:0000256" key="7">
    <source>
        <dbReference type="ARBA" id="ARBA00022989"/>
    </source>
</evidence>
<dbReference type="Pfam" id="PF01566">
    <property type="entry name" value="Nramp"/>
    <property type="match status" value="1"/>
</dbReference>
<feature type="transmembrane region" description="Helical" evidence="10">
    <location>
        <begin position="39"/>
        <end position="58"/>
    </location>
</feature>
<evidence type="ECO:0000256" key="1">
    <source>
        <dbReference type="ARBA" id="ARBA00004107"/>
    </source>
</evidence>
<dbReference type="SUPFAM" id="SSF48619">
    <property type="entry name" value="Phospholipase A2, PLA2"/>
    <property type="match status" value="1"/>
</dbReference>
<feature type="transmembrane region" description="Helical" evidence="10">
    <location>
        <begin position="261"/>
        <end position="284"/>
    </location>
</feature>
<sequence length="626" mass="69109">MAISFGFEYVQAAPDQSEVVYGIVVPHCTNCGIPQLTQAIGIIGAVIMPHNIYLHSALVRSRQIDRKQPKEIKEANKYFFIESALALFVSFIINVFVVSVFAEGFYDLHFPLAFYENVLESDPPYSIFPLENQDGNSTDVSVDIFKGGVFLGAEYGLPAYYIWAVGIFAAGQSSTMTGTYSGQFVMEGFLNLKWSRFARVVLTRSLAIVPTFAIAFYSDISSLTNMNDILNVLQSILLPFAIIPVLHFCSQASVMGEFALGKFWTIFGPLVAFVIIGINLFFAYDIIIGFESVSAYVISGVIAVLYFGSLLLAKFLKQHLFRHLKSSEKLSLRTMKVINAFISIACATFKQSYSHKVERNVVGEWVDNNLDTGRFRRDVSDSFRPFAAMIVYLKGLGSDNQDPSDAGLLEAEMQQIQDQYTSYGCYCWANGVDNVEDLGSGSRNIDAVDNACTELYRCYACVNIDYGAEYHELSYTALFETDENGDRTINCDSNAQENGDSVCSCDAKFAQRIVQTQNHCESGIMLSDLGLNNCQSEMYRTIAGGGSFQCPLGSSGHPSNDRCCGFYPNRSSYNENNECCATNGVDDQGNFVTPDVKIVPLDTCEITGGQVVVSEEGNPHNYISVN</sequence>
<dbReference type="EMBL" id="FN653146">
    <property type="protein sequence ID" value="CBY12894.1"/>
    <property type="molecule type" value="Genomic_DNA"/>
</dbReference>
<evidence type="ECO:0000256" key="4">
    <source>
        <dbReference type="ARBA" id="ARBA00022448"/>
    </source>
</evidence>
<dbReference type="GO" id="GO:0005765">
    <property type="term" value="C:lysosomal membrane"/>
    <property type="evidence" value="ECO:0007669"/>
    <property type="project" value="UniProtKB-SubCell"/>
</dbReference>
<name>E4XT32_OIKDI</name>
<dbReference type="GO" id="GO:0005886">
    <property type="term" value="C:plasma membrane"/>
    <property type="evidence" value="ECO:0007669"/>
    <property type="project" value="TreeGrafter"/>
</dbReference>
<dbReference type="GO" id="GO:0006644">
    <property type="term" value="P:phospholipid metabolic process"/>
    <property type="evidence" value="ECO:0007669"/>
    <property type="project" value="InterPro"/>
</dbReference>
<accession>E4XT32</accession>
<dbReference type="GO" id="GO:0050482">
    <property type="term" value="P:arachidonate secretion"/>
    <property type="evidence" value="ECO:0007669"/>
    <property type="project" value="InterPro"/>
</dbReference>
<reference evidence="11" key="1">
    <citation type="journal article" date="2010" name="Science">
        <title>Plasticity of animal genome architecture unmasked by rapid evolution of a pelagic tunicate.</title>
        <authorList>
            <person name="Denoeud F."/>
            <person name="Henriet S."/>
            <person name="Mungpakdee S."/>
            <person name="Aury J.M."/>
            <person name="Da Silva C."/>
            <person name="Brinkmann H."/>
            <person name="Mikhaleva J."/>
            <person name="Olsen L.C."/>
            <person name="Jubin C."/>
            <person name="Canestro C."/>
            <person name="Bouquet J.M."/>
            <person name="Danks G."/>
            <person name="Poulain J."/>
            <person name="Campsteijn C."/>
            <person name="Adamski M."/>
            <person name="Cross I."/>
            <person name="Yadetie F."/>
            <person name="Muffato M."/>
            <person name="Louis A."/>
            <person name="Butcher S."/>
            <person name="Tsagkogeorga G."/>
            <person name="Konrad A."/>
            <person name="Singh S."/>
            <person name="Jensen M.F."/>
            <person name="Cong E.H."/>
            <person name="Eikeseth-Otteraa H."/>
            <person name="Noel B."/>
            <person name="Anthouard V."/>
            <person name="Porcel B.M."/>
            <person name="Kachouri-Lafond R."/>
            <person name="Nishino A."/>
            <person name="Ugolini M."/>
            <person name="Chourrout P."/>
            <person name="Nishida H."/>
            <person name="Aasland R."/>
            <person name="Huzurbazar S."/>
            <person name="Westhof E."/>
            <person name="Delsuc F."/>
            <person name="Lehrach H."/>
            <person name="Reinhardt R."/>
            <person name="Weissenbach J."/>
            <person name="Roy S.W."/>
            <person name="Artiguenave F."/>
            <person name="Postlethwait J.H."/>
            <person name="Manak J.R."/>
            <person name="Thompson E.M."/>
            <person name="Jaillon O."/>
            <person name="Du Pasquier L."/>
            <person name="Boudinot P."/>
            <person name="Liberles D.A."/>
            <person name="Volff J.N."/>
            <person name="Philippe H."/>
            <person name="Lenhard B."/>
            <person name="Roest Crollius H."/>
            <person name="Wincker P."/>
            <person name="Chourrout D."/>
        </authorList>
    </citation>
    <scope>NUCLEOTIDE SEQUENCE [LARGE SCALE GENOMIC DNA]</scope>
</reference>